<reference evidence="1" key="1">
    <citation type="submission" date="2020-08" db="EMBL/GenBank/DDBJ databases">
        <title>Multicomponent nature underlies the extraordinary mechanical properties of spider dragline silk.</title>
        <authorList>
            <person name="Kono N."/>
            <person name="Nakamura H."/>
            <person name="Mori M."/>
            <person name="Yoshida Y."/>
            <person name="Ohtoshi R."/>
            <person name="Malay A.D."/>
            <person name="Moran D.A.P."/>
            <person name="Tomita M."/>
            <person name="Numata K."/>
            <person name="Arakawa K."/>
        </authorList>
    </citation>
    <scope>NUCLEOTIDE SEQUENCE</scope>
</reference>
<keyword evidence="2" id="KW-1185">Reference proteome</keyword>
<accession>A0A8X6X0N6</accession>
<sequence>MECIRLMDEKRLLDKNNHFSHNGRFLVTWNSIKGKNPLKDYGFLKLYLVIKIVATIKYILCYRIVIGKIANTAALETLNSSCKFFQVELQLLQSFANRSNLTVKRITSAH</sequence>
<protein>
    <submittedName>
        <fullName evidence="1">Uncharacterized protein</fullName>
    </submittedName>
</protein>
<dbReference type="EMBL" id="BMAV01004400">
    <property type="protein sequence ID" value="GFY44750.1"/>
    <property type="molecule type" value="Genomic_DNA"/>
</dbReference>
<organism evidence="1 2">
    <name type="scientific">Trichonephila inaurata madagascariensis</name>
    <dbReference type="NCBI Taxonomy" id="2747483"/>
    <lineage>
        <taxon>Eukaryota</taxon>
        <taxon>Metazoa</taxon>
        <taxon>Ecdysozoa</taxon>
        <taxon>Arthropoda</taxon>
        <taxon>Chelicerata</taxon>
        <taxon>Arachnida</taxon>
        <taxon>Araneae</taxon>
        <taxon>Araneomorphae</taxon>
        <taxon>Entelegynae</taxon>
        <taxon>Araneoidea</taxon>
        <taxon>Nephilidae</taxon>
        <taxon>Trichonephila</taxon>
        <taxon>Trichonephila inaurata</taxon>
    </lineage>
</organism>
<dbReference type="Proteomes" id="UP000886998">
    <property type="component" value="Unassembled WGS sequence"/>
</dbReference>
<dbReference type="AlphaFoldDB" id="A0A8X6X0N6"/>
<proteinExistence type="predicted"/>
<comment type="caution">
    <text evidence="1">The sequence shown here is derived from an EMBL/GenBank/DDBJ whole genome shotgun (WGS) entry which is preliminary data.</text>
</comment>
<name>A0A8X6X0N6_9ARAC</name>
<evidence type="ECO:0000313" key="2">
    <source>
        <dbReference type="Proteomes" id="UP000886998"/>
    </source>
</evidence>
<evidence type="ECO:0000313" key="1">
    <source>
        <dbReference type="EMBL" id="GFY44750.1"/>
    </source>
</evidence>
<gene>
    <name evidence="1" type="ORF">TNIN_494851</name>
</gene>